<dbReference type="InterPro" id="IPR050922">
    <property type="entry name" value="LytR/CpsA/Psr_CW_biosynth"/>
</dbReference>
<dbReference type="NCBIfam" id="TIGR00350">
    <property type="entry name" value="lytR_cpsA_psr"/>
    <property type="match status" value="1"/>
</dbReference>
<dbReference type="PANTHER" id="PTHR33392:SF6">
    <property type="entry name" value="POLYISOPRENYL-TEICHOIC ACID--PEPTIDOGLYCAN TEICHOIC ACID TRANSFERASE TAGU"/>
    <property type="match status" value="1"/>
</dbReference>
<organism evidence="5 6">
    <name type="scientific">Corynebacterium phocae</name>
    <dbReference type="NCBI Taxonomy" id="161895"/>
    <lineage>
        <taxon>Bacteria</taxon>
        <taxon>Bacillati</taxon>
        <taxon>Actinomycetota</taxon>
        <taxon>Actinomycetes</taxon>
        <taxon>Mycobacteriales</taxon>
        <taxon>Corynebacteriaceae</taxon>
        <taxon>Corynebacterium</taxon>
    </lineage>
</organism>
<feature type="region of interest" description="Disordered" evidence="2">
    <location>
        <begin position="361"/>
        <end position="381"/>
    </location>
</feature>
<evidence type="ECO:0000256" key="2">
    <source>
        <dbReference type="SAM" id="MobiDB-lite"/>
    </source>
</evidence>
<accession>A0A1L7D6K8</accession>
<feature type="domain" description="LytR/CpsA/Psr regulator C-terminal" evidence="4">
    <location>
        <begin position="388"/>
        <end position="473"/>
    </location>
</feature>
<evidence type="ECO:0000259" key="4">
    <source>
        <dbReference type="Pfam" id="PF13399"/>
    </source>
</evidence>
<dbReference type="Proteomes" id="UP000185491">
    <property type="component" value="Chromosome"/>
</dbReference>
<dbReference type="STRING" id="161895.CPHO_09635"/>
<evidence type="ECO:0000256" key="1">
    <source>
        <dbReference type="ARBA" id="ARBA00006068"/>
    </source>
</evidence>
<evidence type="ECO:0000259" key="3">
    <source>
        <dbReference type="Pfam" id="PF03816"/>
    </source>
</evidence>
<evidence type="ECO:0000313" key="6">
    <source>
        <dbReference type="Proteomes" id="UP000185491"/>
    </source>
</evidence>
<keyword evidence="6" id="KW-1185">Reference proteome</keyword>
<dbReference type="InterPro" id="IPR004474">
    <property type="entry name" value="LytR_CpsA_psr"/>
</dbReference>
<sequence>MKAVLASLAVAVLTVSGVGYAFVGRVGGDLASVGNLDLGASGNSESRGDGKKKEGFSDGALDILMVGSDSRTDAQGNTLSEQELAALHAGVDSGEENTDTIMVIRIPKDGSRATAISIPRDTYVADDEFGNMKINGVYGAHALATREKLVAENDAAHASGEPPVHTPSDIESAAVQAGRSALFNRVKSLTGIDIDHYAEIGLVGFVLLTDAVGGVDVCLNNPVNDPMSGADFPAGRQTLQGAQGLAFVRQRYELPRGDLDRIVRQQAYAASLVNKLLSSGTLTNPAKLSRISKAVERSVVLDENWDVMSLANQLSGLAGGNITFATIPVTSIDGVGDYGESIVTVDVAEVHRFFEELAKTREQTAADAPQPPAPAADGEAAPAIDPNLEIHVLNAGSISGLAAGVGAWITSQGYAVDRTANADPGIYDTTQLVAANPDDPRAIALAEQLGGIPITVNEGLDPNTLIVVTANDYAGPSDQDETDAASAAEEMAPAPVGAPGADFGEAEVSPEIDAGGDGPRCVN</sequence>
<feature type="region of interest" description="Disordered" evidence="2">
    <location>
        <begin position="474"/>
        <end position="523"/>
    </location>
</feature>
<protein>
    <submittedName>
        <fullName evidence="5">LytR family transcriptional regulator</fullName>
    </submittedName>
</protein>
<dbReference type="KEGG" id="cpho:CPHO_09635"/>
<proteinExistence type="inferred from homology"/>
<dbReference type="Pfam" id="PF03816">
    <property type="entry name" value="LytR_cpsA_psr"/>
    <property type="match status" value="1"/>
</dbReference>
<feature type="domain" description="Cell envelope-related transcriptional attenuator" evidence="3">
    <location>
        <begin position="97"/>
        <end position="277"/>
    </location>
</feature>
<comment type="similarity">
    <text evidence="1">Belongs to the LytR/CpsA/Psr (LCP) family.</text>
</comment>
<dbReference type="Gene3D" id="3.40.630.190">
    <property type="entry name" value="LCP protein"/>
    <property type="match status" value="1"/>
</dbReference>
<dbReference type="PANTHER" id="PTHR33392">
    <property type="entry name" value="POLYISOPRENYL-TEICHOIC ACID--PEPTIDOGLYCAN TEICHOIC ACID TRANSFERASE TAGU"/>
    <property type="match status" value="1"/>
</dbReference>
<evidence type="ECO:0000313" key="5">
    <source>
        <dbReference type="EMBL" id="APT93774.1"/>
    </source>
</evidence>
<name>A0A1L7D6K8_9CORY</name>
<reference evidence="5 6" key="1">
    <citation type="submission" date="2014-08" db="EMBL/GenBank/DDBJ databases">
        <title>Complete genome sequence of Corynebacterium phocae M408/89/1(T)(=DSM 44612(T)), isolated from the common seal (Phoca vitulina).</title>
        <authorList>
            <person name="Ruckert C."/>
            <person name="Albersmeier A."/>
            <person name="Winkler A."/>
            <person name="Kalinowski J."/>
        </authorList>
    </citation>
    <scope>NUCLEOTIDE SEQUENCE [LARGE SCALE GENOMIC DNA]</scope>
    <source>
        <strain evidence="5 6">M408/89/1</strain>
    </source>
</reference>
<dbReference type="AlphaFoldDB" id="A0A1L7D6K8"/>
<gene>
    <name evidence="5" type="ORF">CPHO_09635</name>
</gene>
<dbReference type="Pfam" id="PF13399">
    <property type="entry name" value="LytR_C"/>
    <property type="match status" value="1"/>
</dbReference>
<dbReference type="InterPro" id="IPR027381">
    <property type="entry name" value="LytR/CpsA/Psr_C"/>
</dbReference>
<feature type="compositionally biased region" description="Low complexity" evidence="2">
    <location>
        <begin position="484"/>
        <end position="495"/>
    </location>
</feature>
<dbReference type="OrthoDB" id="9782542at2"/>
<dbReference type="EMBL" id="CP009249">
    <property type="protein sequence ID" value="APT93774.1"/>
    <property type="molecule type" value="Genomic_DNA"/>
</dbReference>
<dbReference type="Gene3D" id="3.30.70.2390">
    <property type="match status" value="1"/>
</dbReference>